<protein>
    <submittedName>
        <fullName evidence="3">Conjugative relaxase-like TrwC/TraI family protein</fullName>
    </submittedName>
</protein>
<reference evidence="3 4" key="1">
    <citation type="submission" date="2021-01" db="EMBL/GenBank/DDBJ databases">
        <title>Sequencing the genomes of 1000 actinobacteria strains.</title>
        <authorList>
            <person name="Klenk H.-P."/>
        </authorList>
    </citation>
    <scope>NUCLEOTIDE SEQUENCE [LARGE SCALE GENOMIC DNA]</scope>
    <source>
        <strain evidence="3 4">DSM 18239</strain>
    </source>
</reference>
<dbReference type="RefSeq" id="WP_193671040.1">
    <property type="nucleotide sequence ID" value="NZ_JACDTV010000023.1"/>
</dbReference>
<feature type="region of interest" description="Disordered" evidence="1">
    <location>
        <begin position="1153"/>
        <end position="1175"/>
    </location>
</feature>
<dbReference type="NCBIfam" id="NF041492">
    <property type="entry name" value="MobF"/>
    <property type="match status" value="1"/>
</dbReference>
<dbReference type="SUPFAM" id="SSF55464">
    <property type="entry name" value="Origin of replication-binding domain, RBD-like"/>
    <property type="match status" value="1"/>
</dbReference>
<dbReference type="EMBL" id="JAFBBZ010000001">
    <property type="protein sequence ID" value="MBM7510275.1"/>
    <property type="molecule type" value="Genomic_DNA"/>
</dbReference>
<dbReference type="PANTHER" id="PTHR43788">
    <property type="entry name" value="DNA2/NAM7 HELICASE FAMILY MEMBER"/>
    <property type="match status" value="1"/>
</dbReference>
<name>A0ABS2MGG1_9ACTN</name>
<sequence length="1175" mass="128589">MTVSMKVIRAGRGCDYLLKSVVRGDANMSDPNPVTRYYTEEGTPPGRWMGSALHAFGNGEIKRGDQVTPQQLQLLIGAGLDPVTGEKLGRSFPTFPPLQQRMAERMAELPADLTDEQRKEAFDQIKAEESAKASSGVAGFDFTFSVPKSVSALWGVADAGTQALIIDAHHQAVAEVLDFMEREVVCTRRGVAAGDGAVMQADIVGVAATAYDHWDSRLGDPQLHTHVVISNKVKTTEDGRWRSLDGRPLFEANVPISEHYNAVLADRMTRLFGIEWEQRERGAERNQAWELAPVPETLIREFSSRASHIDKEKDRLIAAYTERTGHRPSSAKVIQLRAKATLATRPEKEIHSLFDLTTEWRGRAQKILGRGAVDWAKEVTARPIARPTLRADDVSLDVIGEVAVSVVGAVEERRSTWKHWNLWAEASRQTMGWRFASAEDREAVVGVIVDAAKQESRPLTPPELVAVPETFRRADGTSRFRPRHSVVFTSEALLAAEDRLLTRSNDMTAPSVDLAVIERVTRKEHLLSAEQSETLASIAVSGRQVDLLVGPAGAGKTTATHALKTAWTKAHGKGSVVGLAPSAVAAEVLAEDLGIGCENTAKWLHEHDRGRSQFRKGQLVIIDEATLAGTLTLDRLTALAAHAGAKVVLVGDWAQLQSVDAGGAFCLLASARPDTPELTEVHRFTHEWEKTASLELRFGRAEVISTYMTKDRVQEGTTEEMMDAAYLAWAADVQEGRASILVAEAMDMVTRLNQRARADRIVANPVGDIEVNLADGTQASEGDLVITRHNDRRLHTLRGGWVRNGDRWTVTRVQRDGSMQVQRLGVDFGGTVTLPAAYVAEHVDLGYAVTAHRAQGMTVDTSRVVVTGSTTRENFYVSMTRGRDSNIAYVALDKPDEGHAPPESDEVSAHTVLYGVLQHLGGELSAHQMIEAEQERWSSIAQLAAEYETIGAVAQRDRWVAAIKNSGLTETQVEQVLSSQSFGPLTAELRRAESNHYDVAKLLPALVARRSLADAEDIGAVLISRVQKAAQPRRGKRRPSPKLVVGLIPVADGPMSPEMAEVLTELADLMEGRAMTLAEQAVEDKAPWLKRLGTPPTTEASRGPWLHEVRTVAAYRDRYRVQGRRTLGEPKNEAQKLDAARAEQAIRRARAIAEDAANAQEGQSRTLESPGRVIA</sequence>
<evidence type="ECO:0000256" key="1">
    <source>
        <dbReference type="SAM" id="MobiDB-lite"/>
    </source>
</evidence>
<dbReference type="Proteomes" id="UP000732378">
    <property type="component" value="Unassembled WGS sequence"/>
</dbReference>
<dbReference type="InterPro" id="IPR014862">
    <property type="entry name" value="TrwC"/>
</dbReference>
<dbReference type="InterPro" id="IPR050534">
    <property type="entry name" value="Coronavir_polyprotein_1ab"/>
</dbReference>
<dbReference type="Pfam" id="PF08751">
    <property type="entry name" value="TrwC"/>
    <property type="match status" value="1"/>
</dbReference>
<accession>A0ABS2MGG1</accession>
<proteinExistence type="predicted"/>
<feature type="domain" description="TrwC relaxase" evidence="2">
    <location>
        <begin position="11"/>
        <end position="366"/>
    </location>
</feature>
<comment type="caution">
    <text evidence="3">The sequence shown here is derived from an EMBL/GenBank/DDBJ whole genome shotgun (WGS) entry which is preliminary data.</text>
</comment>
<evidence type="ECO:0000313" key="4">
    <source>
        <dbReference type="Proteomes" id="UP000732378"/>
    </source>
</evidence>
<keyword evidence="4" id="KW-1185">Reference proteome</keyword>
<gene>
    <name evidence="3" type="ORF">JOE61_004089</name>
</gene>
<dbReference type="InterPro" id="IPR027417">
    <property type="entry name" value="P-loop_NTPase"/>
</dbReference>
<dbReference type="SUPFAM" id="SSF52540">
    <property type="entry name" value="P-loop containing nucleoside triphosphate hydrolases"/>
    <property type="match status" value="2"/>
</dbReference>
<dbReference type="Gene3D" id="2.30.30.940">
    <property type="match status" value="1"/>
</dbReference>
<dbReference type="Pfam" id="PF13604">
    <property type="entry name" value="AAA_30"/>
    <property type="match status" value="1"/>
</dbReference>
<dbReference type="Gene3D" id="3.40.50.300">
    <property type="entry name" value="P-loop containing nucleotide triphosphate hydrolases"/>
    <property type="match status" value="2"/>
</dbReference>
<evidence type="ECO:0000259" key="2">
    <source>
        <dbReference type="Pfam" id="PF08751"/>
    </source>
</evidence>
<evidence type="ECO:0000313" key="3">
    <source>
        <dbReference type="EMBL" id="MBM7510275.1"/>
    </source>
</evidence>
<dbReference type="CDD" id="cd18809">
    <property type="entry name" value="SF1_C_RecD"/>
    <property type="match status" value="1"/>
</dbReference>
<organism evidence="3 4">
    <name type="scientific">Nocardioides salarius</name>
    <dbReference type="NCBI Taxonomy" id="374513"/>
    <lineage>
        <taxon>Bacteria</taxon>
        <taxon>Bacillati</taxon>
        <taxon>Actinomycetota</taxon>
        <taxon>Actinomycetes</taxon>
        <taxon>Propionibacteriales</taxon>
        <taxon>Nocardioidaceae</taxon>
        <taxon>Nocardioides</taxon>
    </lineage>
</organism>